<dbReference type="PANTHER" id="PTHR11669:SF20">
    <property type="entry name" value="REPLICATION FACTOR C SUBUNIT 4"/>
    <property type="match status" value="1"/>
</dbReference>
<dbReference type="InterPro" id="IPR047854">
    <property type="entry name" value="RFC_lid"/>
</dbReference>
<dbReference type="Proteomes" id="UP000694941">
    <property type="component" value="Unplaced"/>
</dbReference>
<keyword evidence="3" id="KW-0547">Nucleotide-binding</keyword>
<dbReference type="Gene3D" id="1.10.8.60">
    <property type="match status" value="1"/>
</dbReference>
<dbReference type="Gene3D" id="3.40.50.300">
    <property type="entry name" value="P-loop containing nucleotide triphosphate hydrolases"/>
    <property type="match status" value="1"/>
</dbReference>
<dbReference type="InterPro" id="IPR003959">
    <property type="entry name" value="ATPase_AAA_core"/>
</dbReference>
<name>A0ABM1B6S6_LIMPO</name>
<dbReference type="Pfam" id="PF00004">
    <property type="entry name" value="AAA"/>
    <property type="match status" value="1"/>
</dbReference>
<protein>
    <submittedName>
        <fullName evidence="8">Replication factor C subunit 4-like</fullName>
    </submittedName>
</protein>
<dbReference type="InterPro" id="IPR003593">
    <property type="entry name" value="AAA+_ATPase"/>
</dbReference>
<dbReference type="NCBIfam" id="NF001679">
    <property type="entry name" value="PRK00440.1"/>
    <property type="match status" value="1"/>
</dbReference>
<feature type="region of interest" description="Disordered" evidence="5">
    <location>
        <begin position="1"/>
        <end position="38"/>
    </location>
</feature>
<dbReference type="PANTHER" id="PTHR11669">
    <property type="entry name" value="REPLICATION FACTOR C / DNA POLYMERASE III GAMMA-TAU SUBUNIT"/>
    <property type="match status" value="1"/>
</dbReference>
<evidence type="ECO:0000256" key="5">
    <source>
        <dbReference type="SAM" id="MobiDB-lite"/>
    </source>
</evidence>
<dbReference type="SMART" id="SM00382">
    <property type="entry name" value="AAA"/>
    <property type="match status" value="1"/>
</dbReference>
<gene>
    <name evidence="8" type="primary">LOC106460756</name>
</gene>
<dbReference type="InterPro" id="IPR008921">
    <property type="entry name" value="DNA_pol3_clamp-load_cplx_C"/>
</dbReference>
<dbReference type="Pfam" id="PF08542">
    <property type="entry name" value="Rep_fac_C"/>
    <property type="match status" value="1"/>
</dbReference>
<sequence length="361" mass="40432">MEAFFKGVRPGTSGLKDKTGSQKDGSKPGRKQAPPPWVEKYRPKTVDEVAFQEEVVTVLKKTLQGADFPNLLFYGPPGTGKTSTILALGRQMFGEMYRSRILELNASDERGIQVIREKVKNFAQQTASNRTPEGKPCPAFKIIILDEADSMTKAAQDALRRTMERQSKSTRFCLICNYVSRIIGPLTSRCSKFRFKPLSKDILIQRLQDISEKESVKAEPGVLESLVDISEGDLRKAITFLQSAHRLKGDLGINLDDILEIGGVVPSKWLDKLFDICKSDSYEKLETFVTDMVAEGFSAGQLMGQLHDKIVFTEELNDKQKSVICNRLAVCDHRLMDGADEFLQIMDMMTVIMHQLCHASS</sequence>
<proteinExistence type="inferred from homology"/>
<evidence type="ECO:0000256" key="4">
    <source>
        <dbReference type="ARBA" id="ARBA00022840"/>
    </source>
</evidence>
<evidence type="ECO:0000256" key="1">
    <source>
        <dbReference type="ARBA" id="ARBA00005378"/>
    </source>
</evidence>
<dbReference type="CDD" id="cd00009">
    <property type="entry name" value="AAA"/>
    <property type="match status" value="1"/>
</dbReference>
<keyword evidence="7" id="KW-1185">Reference proteome</keyword>
<dbReference type="GeneID" id="106460756"/>
<dbReference type="InterPro" id="IPR027417">
    <property type="entry name" value="P-loop_NTPase"/>
</dbReference>
<dbReference type="RefSeq" id="XP_013775945.1">
    <property type="nucleotide sequence ID" value="XM_013920491.2"/>
</dbReference>
<feature type="domain" description="AAA+ ATPase" evidence="6">
    <location>
        <begin position="67"/>
        <end position="199"/>
    </location>
</feature>
<feature type="compositionally biased region" description="Basic and acidic residues" evidence="5">
    <location>
        <begin position="15"/>
        <end position="27"/>
    </location>
</feature>
<evidence type="ECO:0000256" key="3">
    <source>
        <dbReference type="ARBA" id="ARBA00022741"/>
    </source>
</evidence>
<dbReference type="InterPro" id="IPR013748">
    <property type="entry name" value="Rep_factorC_C"/>
</dbReference>
<evidence type="ECO:0000259" key="6">
    <source>
        <dbReference type="SMART" id="SM00382"/>
    </source>
</evidence>
<accession>A0ABM1B6S6</accession>
<dbReference type="CDD" id="cd18140">
    <property type="entry name" value="HLD_clamp_RFC"/>
    <property type="match status" value="1"/>
</dbReference>
<dbReference type="SUPFAM" id="SSF48019">
    <property type="entry name" value="post-AAA+ oligomerization domain-like"/>
    <property type="match status" value="1"/>
</dbReference>
<keyword evidence="4" id="KW-0067">ATP-binding</keyword>
<evidence type="ECO:0000313" key="8">
    <source>
        <dbReference type="RefSeq" id="XP_013775945.1"/>
    </source>
</evidence>
<dbReference type="Gene3D" id="1.20.272.10">
    <property type="match status" value="1"/>
</dbReference>
<keyword evidence="2" id="KW-0235">DNA replication</keyword>
<dbReference type="SUPFAM" id="SSF52540">
    <property type="entry name" value="P-loop containing nucleoside triphosphate hydrolases"/>
    <property type="match status" value="1"/>
</dbReference>
<organism evidence="7 8">
    <name type="scientific">Limulus polyphemus</name>
    <name type="common">Atlantic horseshoe crab</name>
    <dbReference type="NCBI Taxonomy" id="6850"/>
    <lineage>
        <taxon>Eukaryota</taxon>
        <taxon>Metazoa</taxon>
        <taxon>Ecdysozoa</taxon>
        <taxon>Arthropoda</taxon>
        <taxon>Chelicerata</taxon>
        <taxon>Merostomata</taxon>
        <taxon>Xiphosura</taxon>
        <taxon>Limulidae</taxon>
        <taxon>Limulus</taxon>
    </lineage>
</organism>
<evidence type="ECO:0000313" key="7">
    <source>
        <dbReference type="Proteomes" id="UP000694941"/>
    </source>
</evidence>
<reference evidence="8" key="1">
    <citation type="submission" date="2025-08" db="UniProtKB">
        <authorList>
            <consortium name="RefSeq"/>
        </authorList>
    </citation>
    <scope>IDENTIFICATION</scope>
    <source>
        <tissue evidence="8">Muscle</tissue>
    </source>
</reference>
<dbReference type="Pfam" id="PF21960">
    <property type="entry name" value="RCF1-5-like_lid"/>
    <property type="match status" value="1"/>
</dbReference>
<evidence type="ECO:0000256" key="2">
    <source>
        <dbReference type="ARBA" id="ARBA00022705"/>
    </source>
</evidence>
<comment type="similarity">
    <text evidence="1">Belongs to the activator 1 small subunits family.</text>
</comment>
<dbReference type="InterPro" id="IPR050238">
    <property type="entry name" value="DNA_Rep/Repair_Clamp_Loader"/>
</dbReference>